<sequence>MTCDCKKTEMDAKCPEGQKDDGSGKCVAKEADMAAGVSQEKPSENPCGDGKILDGSGKCVPAPNTETVNMANMDEISARLKEQKQMIDELKSRINNQTQLQELDAQIKSQEANKYSVSRISTAQGLNFERKDIEHIAREGLASLKKYGHYSFEIDLDPKWVSETLNRKKVNSVQEAISFSGTQDLTMAANPDVFVLPGGKYLKSIRDLVKFQEIPKGYDTAKWYKGSIPNNGTITEGSTTSASTHTVTTVTLTADTVTGVAQTIKGADIEDLPGPLFDYLAQTARAEVLESEATLVFTTAAAAATPGLWINANTGATITHTDIASMTQTPTSVAVALQHYETQGYDTSFGNIYYALHPKAMRELRTSTLLTTLVQQGDANITKTGRLTHLYGVELIPTTALDSDDNTTNDVYNNVFGIKGHTFALGSKRELTIDLQKTPNSSSYDWTWSQRKNATTFDATSFVRSSSAQ</sequence>
<accession>A0A976UBK4</accession>
<evidence type="ECO:0000313" key="3">
    <source>
        <dbReference type="EMBL" id="UVF62436.1"/>
    </source>
</evidence>
<proteinExistence type="predicted"/>
<dbReference type="KEGG" id="vg:80544987"/>
<dbReference type="EMBL" id="ON649701">
    <property type="protein sequence ID" value="UVF62436.1"/>
    <property type="molecule type" value="Genomic_DNA"/>
</dbReference>
<keyword evidence="1" id="KW-0175">Coiled coil</keyword>
<organism evidence="3 4">
    <name type="scientific">Nitrososphaeria virus YSH_922147</name>
    <dbReference type="NCBI Taxonomy" id="3071323"/>
    <lineage>
        <taxon>Viruses</taxon>
        <taxon>Duplodnaviria</taxon>
        <taxon>Heunggongvirae</taxon>
        <taxon>Uroviricota</taxon>
        <taxon>Caudoviricetes</taxon>
        <taxon>Juravirales</taxon>
        <taxon>Yangangviridae</taxon>
        <taxon>Mathaucavirus</taxon>
        <taxon>Mathaucavirus yangshanense</taxon>
    </lineage>
</organism>
<feature type="region of interest" description="Disordered" evidence="2">
    <location>
        <begin position="1"/>
        <end position="24"/>
    </location>
</feature>
<dbReference type="Proteomes" id="UP001156973">
    <property type="component" value="Segment"/>
</dbReference>
<name>A0A976UBK4_9CAUD</name>
<evidence type="ECO:0000256" key="2">
    <source>
        <dbReference type="SAM" id="MobiDB-lite"/>
    </source>
</evidence>
<keyword evidence="4" id="KW-1185">Reference proteome</keyword>
<protein>
    <submittedName>
        <fullName evidence="3">Major capsid protein</fullName>
    </submittedName>
</protein>
<feature type="coiled-coil region" evidence="1">
    <location>
        <begin position="73"/>
        <end position="113"/>
    </location>
</feature>
<evidence type="ECO:0000256" key="1">
    <source>
        <dbReference type="SAM" id="Coils"/>
    </source>
</evidence>
<evidence type="ECO:0000313" key="4">
    <source>
        <dbReference type="Proteomes" id="UP001156973"/>
    </source>
</evidence>
<reference evidence="3 4" key="1">
    <citation type="submission" date="2022-05" db="EMBL/GenBank/DDBJ databases">
        <title>Diverse viruses of marine archaea discovered using metagenomics.</title>
        <authorList>
            <person name="Zhou Y."/>
        </authorList>
    </citation>
    <scope>NUCLEOTIDE SEQUENCE [LARGE SCALE GENOMIC DNA]</scope>
    <source>
        <strain evidence="3">YSH_922147</strain>
    </source>
</reference>